<feature type="transmembrane region" description="Helical" evidence="5">
    <location>
        <begin position="91"/>
        <end position="109"/>
    </location>
</feature>
<keyword evidence="8" id="KW-1185">Reference proteome</keyword>
<feature type="transmembrane region" description="Helical" evidence="5">
    <location>
        <begin position="305"/>
        <end position="330"/>
    </location>
</feature>
<dbReference type="Proteomes" id="UP001168537">
    <property type="component" value="Unassembled WGS sequence"/>
</dbReference>
<dbReference type="InterPro" id="IPR052714">
    <property type="entry name" value="MFS_Exporter"/>
</dbReference>
<evidence type="ECO:0000256" key="3">
    <source>
        <dbReference type="ARBA" id="ARBA00022989"/>
    </source>
</evidence>
<organism evidence="7 8">
    <name type="scientific">Nocardioides abyssi</name>
    <dbReference type="NCBI Taxonomy" id="3058370"/>
    <lineage>
        <taxon>Bacteria</taxon>
        <taxon>Bacillati</taxon>
        <taxon>Actinomycetota</taxon>
        <taxon>Actinomycetes</taxon>
        <taxon>Propionibacteriales</taxon>
        <taxon>Nocardioidaceae</taxon>
        <taxon>Nocardioides</taxon>
    </lineage>
</organism>
<dbReference type="PANTHER" id="PTHR23531">
    <property type="entry name" value="QUINOLENE RESISTANCE PROTEIN NORA"/>
    <property type="match status" value="1"/>
</dbReference>
<comment type="caution">
    <text evidence="7">The sequence shown here is derived from an EMBL/GenBank/DDBJ whole genome shotgun (WGS) entry which is preliminary data.</text>
</comment>
<feature type="transmembrane region" description="Helical" evidence="5">
    <location>
        <begin position="59"/>
        <end position="79"/>
    </location>
</feature>
<evidence type="ECO:0000256" key="2">
    <source>
        <dbReference type="ARBA" id="ARBA00022692"/>
    </source>
</evidence>
<evidence type="ECO:0000256" key="4">
    <source>
        <dbReference type="ARBA" id="ARBA00023136"/>
    </source>
</evidence>
<comment type="subcellular location">
    <subcellularLocation>
        <location evidence="1">Cell membrane</location>
        <topology evidence="1">Multi-pass membrane protein</topology>
    </subcellularLocation>
</comment>
<dbReference type="EMBL" id="JAUHJR010000012">
    <property type="protein sequence ID" value="MDN4163437.1"/>
    <property type="molecule type" value="Genomic_DNA"/>
</dbReference>
<feature type="domain" description="Major facilitator superfamily (MFS) profile" evidence="6">
    <location>
        <begin position="24"/>
        <end position="394"/>
    </location>
</feature>
<dbReference type="PROSITE" id="PS50850">
    <property type="entry name" value="MFS"/>
    <property type="match status" value="1"/>
</dbReference>
<evidence type="ECO:0000256" key="5">
    <source>
        <dbReference type="SAM" id="Phobius"/>
    </source>
</evidence>
<protein>
    <submittedName>
        <fullName evidence="7">MFS transporter</fullName>
    </submittedName>
</protein>
<evidence type="ECO:0000313" key="8">
    <source>
        <dbReference type="Proteomes" id="UP001168537"/>
    </source>
</evidence>
<gene>
    <name evidence="7" type="ORF">QWY29_18860</name>
</gene>
<feature type="transmembrane region" description="Helical" evidence="5">
    <location>
        <begin position="219"/>
        <end position="243"/>
    </location>
</feature>
<name>A0ABT8EZ25_9ACTN</name>
<evidence type="ECO:0000256" key="1">
    <source>
        <dbReference type="ARBA" id="ARBA00004651"/>
    </source>
</evidence>
<dbReference type="SUPFAM" id="SSF103473">
    <property type="entry name" value="MFS general substrate transporter"/>
    <property type="match status" value="1"/>
</dbReference>
<dbReference type="InterPro" id="IPR036259">
    <property type="entry name" value="MFS_trans_sf"/>
</dbReference>
<keyword evidence="2 5" id="KW-0812">Transmembrane</keyword>
<keyword evidence="3 5" id="KW-1133">Transmembrane helix</keyword>
<reference evidence="7" key="1">
    <citation type="submission" date="2023-06" db="EMBL/GenBank/DDBJ databases">
        <title>Draft genome sequence of Nocardioides sp. SOB72.</title>
        <authorList>
            <person name="Zhang G."/>
        </authorList>
    </citation>
    <scope>NUCLEOTIDE SEQUENCE</scope>
    <source>
        <strain evidence="7">SOB72</strain>
    </source>
</reference>
<feature type="transmembrane region" description="Helical" evidence="5">
    <location>
        <begin position="342"/>
        <end position="362"/>
    </location>
</feature>
<feature type="transmembrane region" description="Helical" evidence="5">
    <location>
        <begin position="150"/>
        <end position="168"/>
    </location>
</feature>
<dbReference type="RefSeq" id="WP_300962750.1">
    <property type="nucleotide sequence ID" value="NZ_JAUHJR010000012.1"/>
</dbReference>
<keyword evidence="4 5" id="KW-0472">Membrane</keyword>
<evidence type="ECO:0000259" key="6">
    <source>
        <dbReference type="PROSITE" id="PS50850"/>
    </source>
</evidence>
<dbReference type="Pfam" id="PF07690">
    <property type="entry name" value="MFS_1"/>
    <property type="match status" value="1"/>
</dbReference>
<sequence>MTAPPPTRPGAGPDESRPALFTAAFVRLSLADLVYFSATGVAIYALPAYVTGPVGSDEAAAGLAFGAFAVTALVLRPFAGRLSDTRGRRPLLVGGALLASVAMFLTAFAETVPLIVALRLLFGAAEAAFFVASFAALADLAPATRMGEALSYNSLGLYLGLTLGPPLGELLVSTIGFTGAWYGAAALLVIAAAVVSSIGETRAPSEAPEAKAPLIHRPALPAALGLLTSILPVGGFLAFAALYARDVGVASSSLPLAVYGLVVVVCRVAFAKVPDRLPALPLGAVSLLVIGVGLGLPAVSATPTGLLIGAALMGLGVSFSTPAFFTAIFATASASQRGAASGTASAMLDVGLGGGPIILGLVAESLGINGAFGVGAAIALTGCLWTLALARRLTTA</sequence>
<dbReference type="Gene3D" id="1.20.1250.20">
    <property type="entry name" value="MFS general substrate transporter like domains"/>
    <property type="match status" value="1"/>
</dbReference>
<feature type="transmembrane region" description="Helical" evidence="5">
    <location>
        <begin position="115"/>
        <end position="138"/>
    </location>
</feature>
<dbReference type="InterPro" id="IPR020846">
    <property type="entry name" value="MFS_dom"/>
</dbReference>
<feature type="transmembrane region" description="Helical" evidence="5">
    <location>
        <begin position="368"/>
        <end position="390"/>
    </location>
</feature>
<feature type="transmembrane region" description="Helical" evidence="5">
    <location>
        <begin position="277"/>
        <end position="299"/>
    </location>
</feature>
<dbReference type="PANTHER" id="PTHR23531:SF1">
    <property type="entry name" value="QUINOLENE RESISTANCE PROTEIN NORA"/>
    <property type="match status" value="1"/>
</dbReference>
<feature type="transmembrane region" description="Helical" evidence="5">
    <location>
        <begin position="249"/>
        <end position="270"/>
    </location>
</feature>
<accession>A0ABT8EZ25</accession>
<evidence type="ECO:0000313" key="7">
    <source>
        <dbReference type="EMBL" id="MDN4163437.1"/>
    </source>
</evidence>
<dbReference type="InterPro" id="IPR011701">
    <property type="entry name" value="MFS"/>
</dbReference>
<feature type="transmembrane region" description="Helical" evidence="5">
    <location>
        <begin position="180"/>
        <end position="198"/>
    </location>
</feature>
<proteinExistence type="predicted"/>
<feature type="transmembrane region" description="Helical" evidence="5">
    <location>
        <begin position="25"/>
        <end position="47"/>
    </location>
</feature>